<gene>
    <name evidence="1" type="ORF">GV68_06920</name>
</gene>
<protein>
    <recommendedName>
        <fullName evidence="3">Three-Cys-motif partner protein TcmP</fullName>
    </recommendedName>
</protein>
<evidence type="ECO:0000313" key="1">
    <source>
        <dbReference type="EMBL" id="KEQ06396.1"/>
    </source>
</evidence>
<accession>A0A922NZP4</accession>
<reference evidence="1 2" key="1">
    <citation type="submission" date="2014-06" db="EMBL/GenBank/DDBJ databases">
        <title>Rhizobium pelagicum/R2-400B4.</title>
        <authorList>
            <person name="Kimes N.E."/>
            <person name="Lopez-Perez M."/>
        </authorList>
    </citation>
    <scope>NUCLEOTIDE SEQUENCE [LARGE SCALE GENOMIC DNA]</scope>
    <source>
        <strain evidence="1 2">R2-400B4</strain>
    </source>
</reference>
<dbReference type="RefSeq" id="WP_037166310.1">
    <property type="nucleotide sequence ID" value="NZ_CAJXID010000015.1"/>
</dbReference>
<dbReference type="AlphaFoldDB" id="A0A922NZP4"/>
<proteinExistence type="predicted"/>
<dbReference type="EMBL" id="JOKJ01000016">
    <property type="protein sequence ID" value="KEQ06396.1"/>
    <property type="molecule type" value="Genomic_DNA"/>
</dbReference>
<dbReference type="OrthoDB" id="1551176at2"/>
<dbReference type="NCBIfam" id="TIGR04474">
    <property type="entry name" value="tcm_partner"/>
    <property type="match status" value="1"/>
</dbReference>
<evidence type="ECO:0008006" key="3">
    <source>
        <dbReference type="Google" id="ProtNLM"/>
    </source>
</evidence>
<evidence type="ECO:0000313" key="2">
    <source>
        <dbReference type="Proteomes" id="UP000052167"/>
    </source>
</evidence>
<name>A0A922NZP4_9HYPH</name>
<dbReference type="InterPro" id="IPR031009">
    <property type="entry name" value="Tcm_partner"/>
</dbReference>
<sequence length="274" mass="30074">MGELVPGDDGLPAEEVGSWATEKHDYLCRYIDISRGVRRMFVAPGKAGATYVDLFCGPGRAKIKDGGFIDGGCVAAWRKSVAGGAPFSKVYIADLDEVRLNAATDRLKAAGAPVEAFLGPAQVTASEIVSKLDIYGLHFAFLDPFSLGVLEFDIFKTLAKRKRMDILVHLNKMDLQRNLGRNIKADASALDAFAPGWRAVVDVAQGQRAIRGELVDHWRSLVEQAGFDPSAEMKLIKGGQEQHLYWLLLVAAHEQAHKFWKIAANKEKQGSFEF</sequence>
<organism evidence="1 2">
    <name type="scientific">Pseudorhizobium pelagicum</name>
    <dbReference type="NCBI Taxonomy" id="1509405"/>
    <lineage>
        <taxon>Bacteria</taxon>
        <taxon>Pseudomonadati</taxon>
        <taxon>Pseudomonadota</taxon>
        <taxon>Alphaproteobacteria</taxon>
        <taxon>Hyphomicrobiales</taxon>
        <taxon>Rhizobiaceae</taxon>
        <taxon>Rhizobium/Agrobacterium group</taxon>
        <taxon>Pseudorhizobium</taxon>
    </lineage>
</organism>
<comment type="caution">
    <text evidence="1">The sequence shown here is derived from an EMBL/GenBank/DDBJ whole genome shotgun (WGS) entry which is preliminary data.</text>
</comment>
<dbReference type="Proteomes" id="UP000052167">
    <property type="component" value="Unassembled WGS sequence"/>
</dbReference>
<keyword evidence="2" id="KW-1185">Reference proteome</keyword>